<evidence type="ECO:0000313" key="4">
    <source>
        <dbReference type="Proteomes" id="UP000664417"/>
    </source>
</evidence>
<sequence>MKIHYLVAMLSLLPAGLFAGEPLRDQHGKTYDIDHLFNQVTVVDFAAAWCQPCWRALPHIQAFAKNHPEVQVLVVSQDDQIRGRDKLVKKLGLEIPVLWDAGHQLAEKMQPPGMPTTFVVDSEGKVVHSQVGFDEKKWAKTQAVIEKLLAARKNP</sequence>
<evidence type="ECO:0000259" key="2">
    <source>
        <dbReference type="PROSITE" id="PS51352"/>
    </source>
</evidence>
<organism evidence="3 4">
    <name type="scientific">Acanthopleuribacter pedis</name>
    <dbReference type="NCBI Taxonomy" id="442870"/>
    <lineage>
        <taxon>Bacteria</taxon>
        <taxon>Pseudomonadati</taxon>
        <taxon>Acidobacteriota</taxon>
        <taxon>Holophagae</taxon>
        <taxon>Acanthopleuribacterales</taxon>
        <taxon>Acanthopleuribacteraceae</taxon>
        <taxon>Acanthopleuribacter</taxon>
    </lineage>
</organism>
<dbReference type="PANTHER" id="PTHR42852:SF18">
    <property type="entry name" value="CHROMOSOME UNDETERMINED SCAFFOLD_47, WHOLE GENOME SHOTGUN SEQUENCE"/>
    <property type="match status" value="1"/>
</dbReference>
<dbReference type="PANTHER" id="PTHR42852">
    <property type="entry name" value="THIOL:DISULFIDE INTERCHANGE PROTEIN DSBE"/>
    <property type="match status" value="1"/>
</dbReference>
<dbReference type="InterPro" id="IPR013740">
    <property type="entry name" value="Redoxin"/>
</dbReference>
<dbReference type="Gene3D" id="3.40.30.10">
    <property type="entry name" value="Glutaredoxin"/>
    <property type="match status" value="1"/>
</dbReference>
<dbReference type="InterPro" id="IPR013766">
    <property type="entry name" value="Thioredoxin_domain"/>
</dbReference>
<dbReference type="InterPro" id="IPR036249">
    <property type="entry name" value="Thioredoxin-like_sf"/>
</dbReference>
<dbReference type="Proteomes" id="UP000664417">
    <property type="component" value="Unassembled WGS sequence"/>
</dbReference>
<evidence type="ECO:0000256" key="1">
    <source>
        <dbReference type="SAM" id="SignalP"/>
    </source>
</evidence>
<dbReference type="EMBL" id="JAFREP010000010">
    <property type="protein sequence ID" value="MBO1319276.1"/>
    <property type="molecule type" value="Genomic_DNA"/>
</dbReference>
<name>A0A8J7Q6U3_9BACT</name>
<protein>
    <submittedName>
        <fullName evidence="3">TlpA family protein disulfide reductase</fullName>
    </submittedName>
</protein>
<keyword evidence="4" id="KW-1185">Reference proteome</keyword>
<dbReference type="GO" id="GO:0016491">
    <property type="term" value="F:oxidoreductase activity"/>
    <property type="evidence" value="ECO:0007669"/>
    <property type="project" value="InterPro"/>
</dbReference>
<proteinExistence type="predicted"/>
<reference evidence="3" key="1">
    <citation type="submission" date="2021-03" db="EMBL/GenBank/DDBJ databases">
        <authorList>
            <person name="Wang G."/>
        </authorList>
    </citation>
    <scope>NUCLEOTIDE SEQUENCE</scope>
    <source>
        <strain evidence="3">KCTC 12899</strain>
    </source>
</reference>
<dbReference type="Pfam" id="PF08534">
    <property type="entry name" value="Redoxin"/>
    <property type="match status" value="1"/>
</dbReference>
<keyword evidence="1" id="KW-0732">Signal</keyword>
<dbReference type="InterPro" id="IPR050553">
    <property type="entry name" value="Thioredoxin_ResA/DsbE_sf"/>
</dbReference>
<comment type="caution">
    <text evidence="3">The sequence shown here is derived from an EMBL/GenBank/DDBJ whole genome shotgun (WGS) entry which is preliminary data.</text>
</comment>
<feature type="chain" id="PRO_5035163225" evidence="1">
    <location>
        <begin position="20"/>
        <end position="155"/>
    </location>
</feature>
<dbReference type="SUPFAM" id="SSF52833">
    <property type="entry name" value="Thioredoxin-like"/>
    <property type="match status" value="1"/>
</dbReference>
<feature type="domain" description="Thioredoxin" evidence="2">
    <location>
        <begin position="12"/>
        <end position="150"/>
    </location>
</feature>
<dbReference type="RefSeq" id="WP_207859097.1">
    <property type="nucleotide sequence ID" value="NZ_JAFREP010000010.1"/>
</dbReference>
<dbReference type="CDD" id="cd02966">
    <property type="entry name" value="TlpA_like_family"/>
    <property type="match status" value="1"/>
</dbReference>
<gene>
    <name evidence="3" type="ORF">J3U88_12460</name>
</gene>
<evidence type="ECO:0000313" key="3">
    <source>
        <dbReference type="EMBL" id="MBO1319276.1"/>
    </source>
</evidence>
<dbReference type="PROSITE" id="PS51352">
    <property type="entry name" value="THIOREDOXIN_2"/>
    <property type="match status" value="1"/>
</dbReference>
<dbReference type="AlphaFoldDB" id="A0A8J7Q6U3"/>
<accession>A0A8J7Q6U3</accession>
<feature type="signal peptide" evidence="1">
    <location>
        <begin position="1"/>
        <end position="19"/>
    </location>
</feature>